<dbReference type="AlphaFoldDB" id="A0AAW0N3K6"/>
<accession>A0AAW0N3K6</accession>
<evidence type="ECO:0000313" key="2">
    <source>
        <dbReference type="Proteomes" id="UP001460270"/>
    </source>
</evidence>
<keyword evidence="2" id="KW-1185">Reference proteome</keyword>
<gene>
    <name evidence="1" type="ORF">WMY93_027040</name>
</gene>
<dbReference type="PANTHER" id="PTHR31751">
    <property type="entry name" value="SI:CH211-108C17.2-RELATED-RELATED"/>
    <property type="match status" value="1"/>
</dbReference>
<protein>
    <submittedName>
        <fullName evidence="1">Uncharacterized protein</fullName>
    </submittedName>
</protein>
<dbReference type="Proteomes" id="UP001460270">
    <property type="component" value="Unassembled WGS sequence"/>
</dbReference>
<organism evidence="1 2">
    <name type="scientific">Mugilogobius chulae</name>
    <name type="common">yellowstripe goby</name>
    <dbReference type="NCBI Taxonomy" id="88201"/>
    <lineage>
        <taxon>Eukaryota</taxon>
        <taxon>Metazoa</taxon>
        <taxon>Chordata</taxon>
        <taxon>Craniata</taxon>
        <taxon>Vertebrata</taxon>
        <taxon>Euteleostomi</taxon>
        <taxon>Actinopterygii</taxon>
        <taxon>Neopterygii</taxon>
        <taxon>Teleostei</taxon>
        <taxon>Neoteleostei</taxon>
        <taxon>Acanthomorphata</taxon>
        <taxon>Gobiaria</taxon>
        <taxon>Gobiiformes</taxon>
        <taxon>Gobioidei</taxon>
        <taxon>Gobiidae</taxon>
        <taxon>Gobionellinae</taxon>
        <taxon>Mugilogobius</taxon>
    </lineage>
</organism>
<sequence length="282" mass="32399">MEKEGFARSLLSLQQRGLNVKEVVTDRHTGVQKYLREEHKGITHYFDPWYMGKGIGKKIDVLTKLKGMKDVGMWRKSLVNHLYWSATTSASGEEVVAKWTSVANHIQNVHMHDNALFPCCLHEPLVGEKERQWLKPRRTQISPHFHTSSLEAFHSLILKFAPKSLVFSFKGMLARLQLAALHYNENAIRAQAATASGELRWSIKYPKYKHGDYTVRALKTTPTSGYVDTLMGLLFEDVVGNPQQYQDFSEETPVPEHLCAQFVRPDKKEAVMRHRSRFFKST</sequence>
<proteinExistence type="predicted"/>
<dbReference type="EMBL" id="JBBPFD010000020">
    <property type="protein sequence ID" value="KAK7883917.1"/>
    <property type="molecule type" value="Genomic_DNA"/>
</dbReference>
<reference evidence="2" key="1">
    <citation type="submission" date="2024-04" db="EMBL/GenBank/DDBJ databases">
        <title>Salinicola lusitanus LLJ914,a marine bacterium isolated from the Okinawa Trough.</title>
        <authorList>
            <person name="Li J."/>
        </authorList>
    </citation>
    <scope>NUCLEOTIDE SEQUENCE [LARGE SCALE GENOMIC DNA]</scope>
</reference>
<name>A0AAW0N3K6_9GOBI</name>
<evidence type="ECO:0000313" key="1">
    <source>
        <dbReference type="EMBL" id="KAK7883917.1"/>
    </source>
</evidence>
<comment type="caution">
    <text evidence="1">The sequence shown here is derived from an EMBL/GenBank/DDBJ whole genome shotgun (WGS) entry which is preliminary data.</text>
</comment>
<dbReference type="PANTHER" id="PTHR31751:SF44">
    <property type="entry name" value="SI:CH211-211K8.4-RELATED"/>
    <property type="match status" value="1"/>
</dbReference>